<reference evidence="2" key="1">
    <citation type="journal article" date="2023" name="G3 (Bethesda)">
        <title>Genome assembly and association tests identify interacting loci associated with vigor, precocity, and sex in interspecific pistachio rootstocks.</title>
        <authorList>
            <person name="Palmer W."/>
            <person name="Jacygrad E."/>
            <person name="Sagayaradj S."/>
            <person name="Cavanaugh K."/>
            <person name="Han R."/>
            <person name="Bertier L."/>
            <person name="Beede B."/>
            <person name="Kafkas S."/>
            <person name="Golino D."/>
            <person name="Preece J."/>
            <person name="Michelmore R."/>
        </authorList>
    </citation>
    <scope>NUCLEOTIDE SEQUENCE [LARGE SCALE GENOMIC DNA]</scope>
</reference>
<comment type="caution">
    <text evidence="1">The sequence shown here is derived from an EMBL/GenBank/DDBJ whole genome shotgun (WGS) entry which is preliminary data.</text>
</comment>
<protein>
    <submittedName>
        <fullName evidence="1">Uncharacterized protein</fullName>
    </submittedName>
</protein>
<dbReference type="Proteomes" id="UP001163603">
    <property type="component" value="Chromosome 15"/>
</dbReference>
<organism evidence="1 2">
    <name type="scientific">Pistacia integerrima</name>
    <dbReference type="NCBI Taxonomy" id="434235"/>
    <lineage>
        <taxon>Eukaryota</taxon>
        <taxon>Viridiplantae</taxon>
        <taxon>Streptophyta</taxon>
        <taxon>Embryophyta</taxon>
        <taxon>Tracheophyta</taxon>
        <taxon>Spermatophyta</taxon>
        <taxon>Magnoliopsida</taxon>
        <taxon>eudicotyledons</taxon>
        <taxon>Gunneridae</taxon>
        <taxon>Pentapetalae</taxon>
        <taxon>rosids</taxon>
        <taxon>malvids</taxon>
        <taxon>Sapindales</taxon>
        <taxon>Anacardiaceae</taxon>
        <taxon>Pistacia</taxon>
    </lineage>
</organism>
<evidence type="ECO:0000313" key="2">
    <source>
        <dbReference type="Proteomes" id="UP001163603"/>
    </source>
</evidence>
<proteinExistence type="predicted"/>
<keyword evidence="2" id="KW-1185">Reference proteome</keyword>
<dbReference type="EMBL" id="CM047750">
    <property type="protein sequence ID" value="KAJ0007602.1"/>
    <property type="molecule type" value="Genomic_DNA"/>
</dbReference>
<evidence type="ECO:0000313" key="1">
    <source>
        <dbReference type="EMBL" id="KAJ0007602.1"/>
    </source>
</evidence>
<accession>A0ACC0X1S6</accession>
<gene>
    <name evidence="1" type="ORF">Pint_30665</name>
</gene>
<sequence length="81" mass="9704">MWCKTTMGCPLEWAPRKEVADWLTINSEHMVKVRKRKTLIYIGPFLKWINFLLLFISNCCNFLFFDNFKRSPTSIWKTGKI</sequence>
<name>A0ACC0X1S6_9ROSI</name>